<dbReference type="AlphaFoldDB" id="G2YVQ0"/>
<feature type="compositionally biased region" description="Polar residues" evidence="1">
    <location>
        <begin position="306"/>
        <end position="330"/>
    </location>
</feature>
<feature type="region of interest" description="Disordered" evidence="1">
    <location>
        <begin position="170"/>
        <end position="521"/>
    </location>
</feature>
<dbReference type="InParanoid" id="G2YVQ0"/>
<gene>
    <name evidence="2" type="ORF">BofuT4_P152600.1</name>
</gene>
<feature type="compositionally biased region" description="Basic and acidic residues" evidence="1">
    <location>
        <begin position="233"/>
        <end position="252"/>
    </location>
</feature>
<reference evidence="3" key="1">
    <citation type="journal article" date="2011" name="PLoS Genet.">
        <title>Genomic analysis of the necrotrophic fungal pathogens Sclerotinia sclerotiorum and Botrytis cinerea.</title>
        <authorList>
            <person name="Amselem J."/>
            <person name="Cuomo C.A."/>
            <person name="van Kan J.A."/>
            <person name="Viaud M."/>
            <person name="Benito E.P."/>
            <person name="Couloux A."/>
            <person name="Coutinho P.M."/>
            <person name="de Vries R.P."/>
            <person name="Dyer P.S."/>
            <person name="Fillinger S."/>
            <person name="Fournier E."/>
            <person name="Gout L."/>
            <person name="Hahn M."/>
            <person name="Kohn L."/>
            <person name="Lapalu N."/>
            <person name="Plummer K.M."/>
            <person name="Pradier J.M."/>
            <person name="Quevillon E."/>
            <person name="Sharon A."/>
            <person name="Simon A."/>
            <person name="ten Have A."/>
            <person name="Tudzynski B."/>
            <person name="Tudzynski P."/>
            <person name="Wincker P."/>
            <person name="Andrew M."/>
            <person name="Anthouard V."/>
            <person name="Beever R.E."/>
            <person name="Beffa R."/>
            <person name="Benoit I."/>
            <person name="Bouzid O."/>
            <person name="Brault B."/>
            <person name="Chen Z."/>
            <person name="Choquer M."/>
            <person name="Collemare J."/>
            <person name="Cotton P."/>
            <person name="Danchin E.G."/>
            <person name="Da Silva C."/>
            <person name="Gautier A."/>
            <person name="Giraud C."/>
            <person name="Giraud T."/>
            <person name="Gonzalez C."/>
            <person name="Grossetete S."/>
            <person name="Guldener U."/>
            <person name="Henrissat B."/>
            <person name="Howlett B.J."/>
            <person name="Kodira C."/>
            <person name="Kretschmer M."/>
            <person name="Lappartient A."/>
            <person name="Leroch M."/>
            <person name="Levis C."/>
            <person name="Mauceli E."/>
            <person name="Neuveglise C."/>
            <person name="Oeser B."/>
            <person name="Pearson M."/>
            <person name="Poulain J."/>
            <person name="Poussereau N."/>
            <person name="Quesneville H."/>
            <person name="Rascle C."/>
            <person name="Schumacher J."/>
            <person name="Segurens B."/>
            <person name="Sexton A."/>
            <person name="Silva E."/>
            <person name="Sirven C."/>
            <person name="Soanes D.M."/>
            <person name="Talbot N.J."/>
            <person name="Templeton M."/>
            <person name="Yandava C."/>
            <person name="Yarden O."/>
            <person name="Zeng Q."/>
            <person name="Rollins J.A."/>
            <person name="Lebrun M.H."/>
            <person name="Dickman M."/>
        </authorList>
    </citation>
    <scope>NUCLEOTIDE SEQUENCE [LARGE SCALE GENOMIC DNA]</scope>
    <source>
        <strain evidence="3">T4</strain>
    </source>
</reference>
<dbReference type="EMBL" id="FQ790357">
    <property type="protein sequence ID" value="CCD55698.1"/>
    <property type="molecule type" value="Genomic_DNA"/>
</dbReference>
<accession>G2YVQ0</accession>
<feature type="compositionally biased region" description="Polar residues" evidence="1">
    <location>
        <begin position="65"/>
        <end position="75"/>
    </location>
</feature>
<feature type="compositionally biased region" description="Polar residues" evidence="1">
    <location>
        <begin position="188"/>
        <end position="204"/>
    </location>
</feature>
<sequence>MASRGRESSRPPTIVTAATEKEARRVLQWQEEVARSTAGSSTSPTSDEAYRAVAPSHVSRAPARTQVSHAPQSQAPEHPPFRRAETFPRVMRRETYAGHGHPGTQVSIRRDMSHDEEQTVYVDEVERAEQEKEKEKNGGLFGMTNKALVGTFLGAAAGAAFAYAMVKSEDPEYELEPERKSMPGLRRSYTTGHAETIASSTKGSNSGGPERRYRVIEAPHAPMPPPASSYSRIQRDREREREGVLSPIEERSYYSSGAPSNTGTKIRPRHTADQGEGSNAGTARPPTAINIRDKAQSIAPTKVSERTSTVKAVSRAPTQISRAPKSQVSVRESEYEYGPAPTQVSAAPARYSQAPRGDDAKSKISHTHTTIKFSPSKVGANSRAPSHLGVSERERERIPRSEATWERDDVSVSAVSERSRARDVPLPASTVVSARYGGGYREQGSGYTHAGDRERDAERRGERDGNDRKSCFDRGVDEDGKSYFNPRGAMSVAPSDSVSSVGSKRERIERLRGRMERDLRV</sequence>
<dbReference type="STRING" id="999810.G2YVQ0"/>
<feature type="compositionally biased region" description="Basic and acidic residues" evidence="1">
    <location>
        <begin position="450"/>
        <end position="481"/>
    </location>
</feature>
<feature type="compositionally biased region" description="Polar residues" evidence="1">
    <location>
        <begin position="37"/>
        <end position="46"/>
    </location>
</feature>
<dbReference type="HOGENOM" id="CLU_539665_0_0_1"/>
<evidence type="ECO:0000313" key="2">
    <source>
        <dbReference type="EMBL" id="CCD55698.1"/>
    </source>
</evidence>
<evidence type="ECO:0000313" key="3">
    <source>
        <dbReference type="Proteomes" id="UP000008177"/>
    </source>
</evidence>
<dbReference type="OrthoDB" id="10249419at2759"/>
<feature type="region of interest" description="Disordered" evidence="1">
    <location>
        <begin position="1"/>
        <end position="115"/>
    </location>
</feature>
<proteinExistence type="predicted"/>
<organism evidence="2 3">
    <name type="scientific">Botryotinia fuckeliana (strain T4)</name>
    <name type="common">Noble rot fungus</name>
    <name type="synonym">Botrytis cinerea</name>
    <dbReference type="NCBI Taxonomy" id="999810"/>
    <lineage>
        <taxon>Eukaryota</taxon>
        <taxon>Fungi</taxon>
        <taxon>Dikarya</taxon>
        <taxon>Ascomycota</taxon>
        <taxon>Pezizomycotina</taxon>
        <taxon>Leotiomycetes</taxon>
        <taxon>Helotiales</taxon>
        <taxon>Sclerotiniaceae</taxon>
        <taxon>Botrytis</taxon>
    </lineage>
</organism>
<protein>
    <submittedName>
        <fullName evidence="2">Uncharacterized protein</fullName>
    </submittedName>
</protein>
<dbReference type="Proteomes" id="UP000008177">
    <property type="component" value="Unplaced contigs"/>
</dbReference>
<evidence type="ECO:0000256" key="1">
    <source>
        <dbReference type="SAM" id="MobiDB-lite"/>
    </source>
</evidence>
<feature type="compositionally biased region" description="Basic and acidic residues" evidence="1">
    <location>
        <begin position="503"/>
        <end position="521"/>
    </location>
</feature>
<name>G2YVQ0_BOTF4</name>
<feature type="compositionally biased region" description="Basic and acidic residues" evidence="1">
    <location>
        <begin position="390"/>
        <end position="410"/>
    </location>
</feature>
<feature type="compositionally biased region" description="Basic and acidic residues" evidence="1">
    <location>
        <begin position="79"/>
        <end position="96"/>
    </location>
</feature>
<feature type="compositionally biased region" description="Polar residues" evidence="1">
    <location>
        <begin position="253"/>
        <end position="264"/>
    </location>
</feature>